<dbReference type="InterPro" id="IPR011426">
    <property type="entry name" value="CamS"/>
</dbReference>
<accession>A0AAU9D6S2</accession>
<feature type="compositionally biased region" description="Basic and acidic residues" evidence="1">
    <location>
        <begin position="138"/>
        <end position="147"/>
    </location>
</feature>
<dbReference type="RefSeq" id="WP_317698389.1">
    <property type="nucleotide sequence ID" value="NZ_AP026801.1"/>
</dbReference>
<dbReference type="PIRSF" id="PIRSF012509">
    <property type="entry name" value="CamS"/>
    <property type="match status" value="1"/>
</dbReference>
<dbReference type="EMBL" id="AP026801">
    <property type="protein sequence ID" value="BDR56447.1"/>
    <property type="molecule type" value="Genomic_DNA"/>
</dbReference>
<keyword evidence="4" id="KW-1185">Reference proteome</keyword>
<organism evidence="3 4">
    <name type="scientific">Xylocopilactobacillus apis</name>
    <dbReference type="NCBI Taxonomy" id="2932183"/>
    <lineage>
        <taxon>Bacteria</taxon>
        <taxon>Bacillati</taxon>
        <taxon>Bacillota</taxon>
        <taxon>Bacilli</taxon>
        <taxon>Lactobacillales</taxon>
        <taxon>Lactobacillaceae</taxon>
        <taxon>Xylocopilactobacillus</taxon>
    </lineage>
</organism>
<feature type="signal peptide" evidence="2">
    <location>
        <begin position="1"/>
        <end position="25"/>
    </location>
</feature>
<reference evidence="3 4" key="1">
    <citation type="journal article" date="2023" name="Microbiol. Spectr.">
        <title>Symbiosis of Carpenter Bees with Uncharacterized Lactic Acid Bacteria Showing NAD Auxotrophy.</title>
        <authorList>
            <person name="Kawasaki S."/>
            <person name="Ozawa K."/>
            <person name="Mori T."/>
            <person name="Yamamoto A."/>
            <person name="Ito M."/>
            <person name="Ohkuma M."/>
            <person name="Sakamoto M."/>
            <person name="Matsutani M."/>
        </authorList>
    </citation>
    <scope>NUCLEOTIDE SEQUENCE [LARGE SCALE GENOMIC DNA]</scope>
    <source>
        <strain evidence="3 4">KimC2</strain>
    </source>
</reference>
<proteinExistence type="predicted"/>
<dbReference type="CDD" id="cd13441">
    <property type="entry name" value="CamS_repeat_1"/>
    <property type="match status" value="1"/>
</dbReference>
<protein>
    <submittedName>
        <fullName evidence="3">CamS family sex pheromone protein</fullName>
    </submittedName>
</protein>
<sequence>MKSYKKIKNIVITSLVMFSSLLILTACTGKNTSPTQRATVKSNVKNANTTTGTVSSNFYESIIQNGRYKVSQQRGVSISNTNNMNDLMGFESGLINYDYKVFSPDKYIFQEGQNLNKRMVNNWLERKSQENPDGLNPEDNKSTDPNKRNPLVLQQILEHDFVTKKGSGYNLEGIVLGLSINSVDYYQKVQYGATFKTPIKEEDGNKYAREAADKILTRMRKMSGLKNIPIYIYVYREGVQDSLVGGNFVLSSKSTSGNSFSNWETINEKNTIYPVINNEKPVNQKDADDFNNFKNNVQNFFPNLAGVVAQAHYESGSLKGLVVKITTQFYSVSEITSFTQYCATEANQYLPKEIPLEIDIQSASGSMLSFIARNPNDSGFYTHVFSSY</sequence>
<evidence type="ECO:0000313" key="4">
    <source>
        <dbReference type="Proteomes" id="UP001321804"/>
    </source>
</evidence>
<gene>
    <name evidence="3" type="ORF">KIMC2_10090</name>
</gene>
<evidence type="ECO:0000313" key="3">
    <source>
        <dbReference type="EMBL" id="BDR56447.1"/>
    </source>
</evidence>
<dbReference type="PROSITE" id="PS51257">
    <property type="entry name" value="PROKAR_LIPOPROTEIN"/>
    <property type="match status" value="1"/>
</dbReference>
<dbReference type="Pfam" id="PF07537">
    <property type="entry name" value="CamS"/>
    <property type="match status" value="1"/>
</dbReference>
<dbReference type="Proteomes" id="UP001321804">
    <property type="component" value="Chromosome"/>
</dbReference>
<keyword evidence="2" id="KW-0732">Signal</keyword>
<dbReference type="CDD" id="cd13440">
    <property type="entry name" value="CamS_repeat_2"/>
    <property type="match status" value="1"/>
</dbReference>
<dbReference type="AlphaFoldDB" id="A0AAU9D6S2"/>
<name>A0AAU9D6S2_9LACO</name>
<feature type="region of interest" description="Disordered" evidence="1">
    <location>
        <begin position="128"/>
        <end position="148"/>
    </location>
</feature>
<feature type="chain" id="PRO_5043493693" evidence="2">
    <location>
        <begin position="26"/>
        <end position="388"/>
    </location>
</feature>
<dbReference type="Gene3D" id="3.10.570.10">
    <property type="entry name" value="sex pheromone staph- cam373 precursor domain"/>
    <property type="match status" value="1"/>
</dbReference>
<evidence type="ECO:0000256" key="2">
    <source>
        <dbReference type="SAM" id="SignalP"/>
    </source>
</evidence>
<dbReference type="KEGG" id="xak:KIMC2_10090"/>
<evidence type="ECO:0000256" key="1">
    <source>
        <dbReference type="SAM" id="MobiDB-lite"/>
    </source>
</evidence>